<dbReference type="Proteomes" id="UP000005365">
    <property type="component" value="Unassembled WGS sequence"/>
</dbReference>
<proteinExistence type="predicted"/>
<protein>
    <submittedName>
        <fullName evidence="1">Uncharacterized protein</fullName>
    </submittedName>
</protein>
<dbReference type="AlphaFoldDB" id="C6M866"/>
<evidence type="ECO:0000313" key="1">
    <source>
        <dbReference type="EMBL" id="EET43510.1"/>
    </source>
</evidence>
<keyword evidence="2" id="KW-1185">Reference proteome</keyword>
<evidence type="ECO:0000313" key="2">
    <source>
        <dbReference type="Proteomes" id="UP000005365"/>
    </source>
</evidence>
<organism evidence="1 2">
    <name type="scientific">Neisseria sicca ATCC 29256</name>
    <dbReference type="NCBI Taxonomy" id="547045"/>
    <lineage>
        <taxon>Bacteria</taxon>
        <taxon>Pseudomonadati</taxon>
        <taxon>Pseudomonadota</taxon>
        <taxon>Betaproteobacteria</taxon>
        <taxon>Neisseriales</taxon>
        <taxon>Neisseriaceae</taxon>
        <taxon>Neisseria</taxon>
    </lineage>
</organism>
<sequence length="44" mass="5381">MQRGRLKAQRRKKQAAFYPYFVRLCRLRSIFSDDPLPFTTVKYQ</sequence>
<comment type="caution">
    <text evidence="1">The sequence shown here is derived from an EMBL/GenBank/DDBJ whole genome shotgun (WGS) entry which is preliminary data.</text>
</comment>
<gene>
    <name evidence="1" type="ORF">NEISICOT_02734</name>
</gene>
<accession>C6M866</accession>
<dbReference type="EMBL" id="ACKO02000019">
    <property type="protein sequence ID" value="EET43510.1"/>
    <property type="molecule type" value="Genomic_DNA"/>
</dbReference>
<name>C6M866_NEISI</name>
<reference evidence="1" key="1">
    <citation type="submission" date="2009-07" db="EMBL/GenBank/DDBJ databases">
        <authorList>
            <person name="Weinstock G."/>
            <person name="Sodergren E."/>
            <person name="Clifton S."/>
            <person name="Fulton L."/>
            <person name="Fulton B."/>
            <person name="Courtney L."/>
            <person name="Fronick C."/>
            <person name="Harrison M."/>
            <person name="Strong C."/>
            <person name="Farmer C."/>
            <person name="Delahaunty K."/>
            <person name="Markovic C."/>
            <person name="Hall O."/>
            <person name="Minx P."/>
            <person name="Tomlinson C."/>
            <person name="Mitreva M."/>
            <person name="Nelson J."/>
            <person name="Hou S."/>
            <person name="Wollam A."/>
            <person name="Pepin K.H."/>
            <person name="Johnson M."/>
            <person name="Bhonagiri V."/>
            <person name="Nash W.E."/>
            <person name="Warren W."/>
            <person name="Chinwalla A."/>
            <person name="Mardis E.R."/>
            <person name="Wilson R.K."/>
        </authorList>
    </citation>
    <scope>NUCLEOTIDE SEQUENCE [LARGE SCALE GENOMIC DNA]</scope>
    <source>
        <strain evidence="1">ATCC 29256</strain>
    </source>
</reference>